<reference evidence="2 3" key="1">
    <citation type="journal article" date="2023" name="IMA Fungus">
        <title>Comparative genomic study of the Penicillium genus elucidates a diverse pangenome and 15 lateral gene transfer events.</title>
        <authorList>
            <person name="Petersen C."/>
            <person name="Sorensen T."/>
            <person name="Nielsen M.R."/>
            <person name="Sondergaard T.E."/>
            <person name="Sorensen J.L."/>
            <person name="Fitzpatrick D.A."/>
            <person name="Frisvad J.C."/>
            <person name="Nielsen K.L."/>
        </authorList>
    </citation>
    <scope>NUCLEOTIDE SEQUENCE [LARGE SCALE GENOMIC DNA]</scope>
    <source>
        <strain evidence="2 3">IBT 35679</strain>
    </source>
</reference>
<protein>
    <submittedName>
        <fullName evidence="2">Uncharacterized protein</fullName>
    </submittedName>
</protein>
<name>A0AAD6GBX6_9EURO</name>
<evidence type="ECO:0000256" key="1">
    <source>
        <dbReference type="SAM" id="MobiDB-lite"/>
    </source>
</evidence>
<dbReference type="Proteomes" id="UP001220324">
    <property type="component" value="Unassembled WGS sequence"/>
</dbReference>
<accession>A0AAD6GBX6</accession>
<evidence type="ECO:0000313" key="3">
    <source>
        <dbReference type="Proteomes" id="UP001220324"/>
    </source>
</evidence>
<gene>
    <name evidence="2" type="ORF">N7494_008533</name>
</gene>
<sequence length="265" mass="30484">MVAKRGGKKRRFPSPAAGKRTPKKLRADEPGPLVPNDGTAVVSRGTNFKDLDLDTSYVGKLPNPDQPTRPDRQQWEYIEEEIAAGKLPAGWNYEDPDIDQNDIDAQIKRCYERIEENIMPHIFKDKLEEYKKRKVKKQKLIEESPGLDWIVIQRIETLKEIDKWLEEGGDKSKLRGNVKAVTDAYKAKKLEWTPGLVTYWSKGVQVSQPRPWVIEENATIAMHFGGNEDFWVEECQAESEQVLLGYTWHGQQQFMNPSTHHVQVS</sequence>
<evidence type="ECO:0000313" key="2">
    <source>
        <dbReference type="EMBL" id="KAJ5531981.1"/>
    </source>
</evidence>
<dbReference type="AlphaFoldDB" id="A0AAD6GBX6"/>
<keyword evidence="3" id="KW-1185">Reference proteome</keyword>
<comment type="caution">
    <text evidence="2">The sequence shown here is derived from an EMBL/GenBank/DDBJ whole genome shotgun (WGS) entry which is preliminary data.</text>
</comment>
<feature type="region of interest" description="Disordered" evidence="1">
    <location>
        <begin position="1"/>
        <end position="47"/>
    </location>
</feature>
<organism evidence="2 3">
    <name type="scientific">Penicillium frequentans</name>
    <dbReference type="NCBI Taxonomy" id="3151616"/>
    <lineage>
        <taxon>Eukaryota</taxon>
        <taxon>Fungi</taxon>
        <taxon>Dikarya</taxon>
        <taxon>Ascomycota</taxon>
        <taxon>Pezizomycotina</taxon>
        <taxon>Eurotiomycetes</taxon>
        <taxon>Eurotiomycetidae</taxon>
        <taxon>Eurotiales</taxon>
        <taxon>Aspergillaceae</taxon>
        <taxon>Penicillium</taxon>
    </lineage>
</organism>
<feature type="compositionally biased region" description="Basic residues" evidence="1">
    <location>
        <begin position="1"/>
        <end position="12"/>
    </location>
</feature>
<proteinExistence type="predicted"/>
<dbReference type="EMBL" id="JAQIZZ010000007">
    <property type="protein sequence ID" value="KAJ5531981.1"/>
    <property type="molecule type" value="Genomic_DNA"/>
</dbReference>